<feature type="signal peptide" evidence="1">
    <location>
        <begin position="1"/>
        <end position="21"/>
    </location>
</feature>
<name>A0A5C6ABB9_9BACT</name>
<dbReference type="Proteomes" id="UP000316213">
    <property type="component" value="Unassembled WGS sequence"/>
</dbReference>
<protein>
    <recommendedName>
        <fullName evidence="4">YHS domain protein</fullName>
    </recommendedName>
</protein>
<evidence type="ECO:0000313" key="3">
    <source>
        <dbReference type="Proteomes" id="UP000316213"/>
    </source>
</evidence>
<dbReference type="Gene3D" id="1.10.620.20">
    <property type="entry name" value="Ribonucleotide Reductase, subunit A"/>
    <property type="match status" value="1"/>
</dbReference>
<organism evidence="2 3">
    <name type="scientific">Neorhodopirellula pilleata</name>
    <dbReference type="NCBI Taxonomy" id="2714738"/>
    <lineage>
        <taxon>Bacteria</taxon>
        <taxon>Pseudomonadati</taxon>
        <taxon>Planctomycetota</taxon>
        <taxon>Planctomycetia</taxon>
        <taxon>Pirellulales</taxon>
        <taxon>Pirellulaceae</taxon>
        <taxon>Neorhodopirellula</taxon>
    </lineage>
</organism>
<evidence type="ECO:0000256" key="1">
    <source>
        <dbReference type="SAM" id="SignalP"/>
    </source>
</evidence>
<evidence type="ECO:0008006" key="4">
    <source>
        <dbReference type="Google" id="ProtNLM"/>
    </source>
</evidence>
<feature type="chain" id="PRO_5022804875" description="YHS domain protein" evidence="1">
    <location>
        <begin position="22"/>
        <end position="153"/>
    </location>
</feature>
<sequence precursor="true">MKNRLLSLFAVLMVASVTVIAGETQLASDVNLDGVKCIVAPRDAQASKSAEYKEGKVYFCCGGCAGKFAASEKKYATQANRQLVQTKQYVQTGCPLSGGDVDPATEVTVDGTKVAFCCGKCKAAVEGAEDKEKSSMVFSDKAFAKAYKKADKS</sequence>
<keyword evidence="3" id="KW-1185">Reference proteome</keyword>
<dbReference type="OrthoDB" id="9815497at2"/>
<dbReference type="AlphaFoldDB" id="A0A5C6ABB9"/>
<dbReference type="GO" id="GO:0016491">
    <property type="term" value="F:oxidoreductase activity"/>
    <property type="evidence" value="ECO:0007669"/>
    <property type="project" value="InterPro"/>
</dbReference>
<comment type="caution">
    <text evidence="2">The sequence shown here is derived from an EMBL/GenBank/DDBJ whole genome shotgun (WGS) entry which is preliminary data.</text>
</comment>
<dbReference type="EMBL" id="SJPM01000004">
    <property type="protein sequence ID" value="TWT97342.1"/>
    <property type="molecule type" value="Genomic_DNA"/>
</dbReference>
<proteinExistence type="predicted"/>
<keyword evidence="1" id="KW-0732">Signal</keyword>
<dbReference type="RefSeq" id="WP_146577944.1">
    <property type="nucleotide sequence ID" value="NZ_SJPM01000004.1"/>
</dbReference>
<gene>
    <name evidence="2" type="ORF">Pla100_24940</name>
</gene>
<evidence type="ECO:0000313" key="2">
    <source>
        <dbReference type="EMBL" id="TWT97342.1"/>
    </source>
</evidence>
<dbReference type="InterPro" id="IPR012348">
    <property type="entry name" value="RNR-like"/>
</dbReference>
<accession>A0A5C6ABB9</accession>
<reference evidence="2 3" key="1">
    <citation type="submission" date="2019-02" db="EMBL/GenBank/DDBJ databases">
        <title>Deep-cultivation of Planctomycetes and their phenomic and genomic characterization uncovers novel biology.</title>
        <authorList>
            <person name="Wiegand S."/>
            <person name="Jogler M."/>
            <person name="Boedeker C."/>
            <person name="Pinto D."/>
            <person name="Vollmers J."/>
            <person name="Rivas-Marin E."/>
            <person name="Kohn T."/>
            <person name="Peeters S.H."/>
            <person name="Heuer A."/>
            <person name="Rast P."/>
            <person name="Oberbeckmann S."/>
            <person name="Bunk B."/>
            <person name="Jeske O."/>
            <person name="Meyerdierks A."/>
            <person name="Storesund J.E."/>
            <person name="Kallscheuer N."/>
            <person name="Luecker S."/>
            <person name="Lage O.M."/>
            <person name="Pohl T."/>
            <person name="Merkel B.J."/>
            <person name="Hornburger P."/>
            <person name="Mueller R.-W."/>
            <person name="Bruemmer F."/>
            <person name="Labrenz M."/>
            <person name="Spormann A.M."/>
            <person name="Op Den Camp H."/>
            <person name="Overmann J."/>
            <person name="Amann R."/>
            <person name="Jetten M.S.M."/>
            <person name="Mascher T."/>
            <person name="Medema M.H."/>
            <person name="Devos D.P."/>
            <person name="Kaster A.-K."/>
            <person name="Ovreas L."/>
            <person name="Rohde M."/>
            <person name="Galperin M.Y."/>
            <person name="Jogler C."/>
        </authorList>
    </citation>
    <scope>NUCLEOTIDE SEQUENCE [LARGE SCALE GENOMIC DNA]</scope>
    <source>
        <strain evidence="2 3">Pla100</strain>
    </source>
</reference>